<sequence length="85" mass="9867">MFREMFKDPKFVGAQISPPNNVVVVTDDGVEQYTTQEFMFKSEATIDKQSKEVKGTTRGKDKIIQLFIEPIIRKKGRFTVTIYEF</sequence>
<protein>
    <submittedName>
        <fullName evidence="1">Uncharacterized protein</fullName>
    </submittedName>
</protein>
<organism evidence="1 2">
    <name type="scientific">Micromonas pusilla virus SP1</name>
    <name type="common">MpV-SP1</name>
    <dbReference type="NCBI Taxonomy" id="373996"/>
    <lineage>
        <taxon>Viruses</taxon>
        <taxon>Varidnaviria</taxon>
        <taxon>Bamfordvirae</taxon>
        <taxon>Nucleocytoviricota</taxon>
        <taxon>Megaviricetes</taxon>
        <taxon>Algavirales</taxon>
        <taxon>Phycodnaviridae</taxon>
        <taxon>Prasinovirus</taxon>
        <taxon>Prasinovirus micromonas</taxon>
    </lineage>
</organism>
<dbReference type="Proteomes" id="UP000232710">
    <property type="component" value="Segment"/>
</dbReference>
<dbReference type="EMBL" id="JF974320">
    <property type="protein sequence ID" value="AET84895.1"/>
    <property type="molecule type" value="Genomic_DNA"/>
</dbReference>
<keyword evidence="2" id="KW-1185">Reference proteome</keyword>
<gene>
    <name evidence="1" type="ORF">MPXG_00097</name>
</gene>
<organismHost>
    <name type="scientific">Micromonas pusilla</name>
    <name type="common">Picoplanktonic green alga</name>
    <name type="synonym">Chromulina pusilla</name>
    <dbReference type="NCBI Taxonomy" id="38833"/>
</organismHost>
<evidence type="ECO:0000313" key="2">
    <source>
        <dbReference type="Proteomes" id="UP000232710"/>
    </source>
</evidence>
<proteinExistence type="predicted"/>
<reference evidence="1 2" key="1">
    <citation type="submission" date="2010-12" db="EMBL/GenBank/DDBJ databases">
        <title>The Genome Sequence of Micromonas pusilla virus SP1.</title>
        <authorList>
            <consortium name="The Broad Institute Genome Sequencing Platform"/>
            <person name="Henn M.R."/>
            <person name="Suttle C."/>
            <person name="Winget D."/>
            <person name="Chan A."/>
            <person name="Levin J."/>
            <person name="Malboeuf C."/>
            <person name="Casali M."/>
            <person name="Russ C."/>
            <person name="Lennon N."/>
            <person name="Chapman S.B."/>
            <person name="Erlich R."/>
            <person name="Young S.K."/>
            <person name="Yandava C."/>
            <person name="Zeng Q."/>
            <person name="Alvarado L."/>
            <person name="Anderson S."/>
            <person name="Berlin A."/>
            <person name="Chen Z."/>
            <person name="Freedman E."/>
            <person name="Gellesch M."/>
            <person name="Goldberg J."/>
            <person name="Green L."/>
            <person name="Griggs A."/>
            <person name="Gujja S."/>
            <person name="Heilman E.R."/>
            <person name="Heiman D."/>
            <person name="Hollinger A."/>
            <person name="Howarth C."/>
            <person name="Larson L."/>
            <person name="Mehta T."/>
            <person name="Pearson M."/>
            <person name="Roberts A."/>
            <person name="Ryan E."/>
            <person name="Saif S."/>
            <person name="Shea T."/>
            <person name="Shenoy N."/>
            <person name="Sisk P."/>
            <person name="Stolte C."/>
            <person name="Sykes S."/>
            <person name="White J."/>
            <person name="Haas B."/>
            <person name="Nusbaum C."/>
            <person name="Birren B."/>
        </authorList>
    </citation>
    <scope>NUCLEOTIDE SEQUENCE [LARGE SCALE GENOMIC DNA]</scope>
    <source>
        <strain evidence="1 2">SP1</strain>
    </source>
</reference>
<name>G9E668_MPSP1</name>
<accession>G9E668</accession>
<evidence type="ECO:0000313" key="1">
    <source>
        <dbReference type="EMBL" id="AET84895.1"/>
    </source>
</evidence>